<evidence type="ECO:0000313" key="5">
    <source>
        <dbReference type="Proteomes" id="UP000242715"/>
    </source>
</evidence>
<dbReference type="InterPro" id="IPR051374">
    <property type="entry name" value="Ataxin-10/CTR86_families"/>
</dbReference>
<dbReference type="OrthoDB" id="379794at2759"/>
<gene>
    <name evidence="4" type="ORF">TSUD_159920</name>
</gene>
<dbReference type="PANTHER" id="PTHR13255:SF0">
    <property type="entry name" value="ATAXIN-10"/>
    <property type="match status" value="1"/>
</dbReference>
<evidence type="ECO:0000256" key="1">
    <source>
        <dbReference type="ARBA" id="ARBA00022618"/>
    </source>
</evidence>
<evidence type="ECO:0000313" key="4">
    <source>
        <dbReference type="EMBL" id="GAU27898.1"/>
    </source>
</evidence>
<keyword evidence="1" id="KW-0132">Cell division</keyword>
<dbReference type="InterPro" id="IPR016024">
    <property type="entry name" value="ARM-type_fold"/>
</dbReference>
<reference evidence="5" key="1">
    <citation type="journal article" date="2017" name="Front. Plant Sci.">
        <title>Climate Clever Clovers: New Paradigm to Reduce the Environmental Footprint of Ruminants by Breeding Low Methanogenic Forages Utilizing Haplotype Variation.</title>
        <authorList>
            <person name="Kaur P."/>
            <person name="Appels R."/>
            <person name="Bayer P.E."/>
            <person name="Keeble-Gagnere G."/>
            <person name="Wang J."/>
            <person name="Hirakawa H."/>
            <person name="Shirasawa K."/>
            <person name="Vercoe P."/>
            <person name="Stefanova K."/>
            <person name="Durmic Z."/>
            <person name="Nichols P."/>
            <person name="Revell C."/>
            <person name="Isobe S.N."/>
            <person name="Edwards D."/>
            <person name="Erskine W."/>
        </authorList>
    </citation>
    <scope>NUCLEOTIDE SEQUENCE [LARGE SCALE GENOMIC DNA]</scope>
    <source>
        <strain evidence="5">cv. Daliak</strain>
    </source>
</reference>
<dbReference type="GO" id="GO:0051301">
    <property type="term" value="P:cell division"/>
    <property type="evidence" value="ECO:0007669"/>
    <property type="project" value="UniProtKB-KW"/>
</dbReference>
<name>A0A2Z6M8R5_TRISU</name>
<dbReference type="GO" id="GO:0005829">
    <property type="term" value="C:cytosol"/>
    <property type="evidence" value="ECO:0007669"/>
    <property type="project" value="TreeGrafter"/>
</dbReference>
<dbReference type="EMBL" id="DF973363">
    <property type="protein sequence ID" value="GAU27898.1"/>
    <property type="molecule type" value="Genomic_DNA"/>
</dbReference>
<keyword evidence="2" id="KW-0131">Cell cycle</keyword>
<dbReference type="Pfam" id="PF09759">
    <property type="entry name" value="Atx10homo_assoc"/>
    <property type="match status" value="1"/>
</dbReference>
<dbReference type="Proteomes" id="UP000242715">
    <property type="component" value="Unassembled WGS sequence"/>
</dbReference>
<accession>A0A2Z6M8R5</accession>
<organism evidence="4 5">
    <name type="scientific">Trifolium subterraneum</name>
    <name type="common">Subterranean clover</name>
    <dbReference type="NCBI Taxonomy" id="3900"/>
    <lineage>
        <taxon>Eukaryota</taxon>
        <taxon>Viridiplantae</taxon>
        <taxon>Streptophyta</taxon>
        <taxon>Embryophyta</taxon>
        <taxon>Tracheophyta</taxon>
        <taxon>Spermatophyta</taxon>
        <taxon>Magnoliopsida</taxon>
        <taxon>eudicotyledons</taxon>
        <taxon>Gunneridae</taxon>
        <taxon>Pentapetalae</taxon>
        <taxon>rosids</taxon>
        <taxon>fabids</taxon>
        <taxon>Fabales</taxon>
        <taxon>Fabaceae</taxon>
        <taxon>Papilionoideae</taxon>
        <taxon>50 kb inversion clade</taxon>
        <taxon>NPAAA clade</taxon>
        <taxon>Hologalegina</taxon>
        <taxon>IRL clade</taxon>
        <taxon>Trifolieae</taxon>
        <taxon>Trifolium</taxon>
    </lineage>
</organism>
<protein>
    <recommendedName>
        <fullName evidence="3">Ataxin-10 domain-containing protein</fullName>
    </recommendedName>
</protein>
<dbReference type="PANTHER" id="PTHR13255">
    <property type="entry name" value="ATAXIN-10"/>
    <property type="match status" value="1"/>
</dbReference>
<evidence type="ECO:0000256" key="2">
    <source>
        <dbReference type="ARBA" id="ARBA00023306"/>
    </source>
</evidence>
<dbReference type="InterPro" id="IPR011989">
    <property type="entry name" value="ARM-like"/>
</dbReference>
<dbReference type="Gene3D" id="1.25.10.10">
    <property type="entry name" value="Leucine-rich Repeat Variant"/>
    <property type="match status" value="2"/>
</dbReference>
<dbReference type="InterPro" id="IPR019156">
    <property type="entry name" value="Ataxin-10_domain"/>
</dbReference>
<proteinExistence type="predicted"/>
<sequence>MVSDDALKLLFDVSNSTNLENSLEILIHTSKSDSGRSNLASKTILPSVLNMLHSQQTPHVLSLCFKLLRNLCAGEILNQNLFLEFDGVNVVVSTILRSEVCSDHMLVRWGLQVLANVCLAGKQHQSAIWKELFPLGFLSLVKHGKKEVSDPLCMIIYTCCDGNPEWFGELYSYSGLPVVVEIVRTASSASFDEDWIKLLLSRICLEESQLPVLFSKLQFMDILDGEDTKSRDDKFSSEQVFLLQILSEILNERIGDVTISKDVALYVYGIFKKSIGVLEQAVKGKSGLPSGITAVDVLGYSLTILRDICAHDSVRVNEADANDAVNVLLSYGLVELLLVLLGDLEPPAIIRKGIKQSDNQDGASCSSKPCPYKGFRRDIVALIGNCVYRRKHVQDEIRSKNGILLLLQQCVVDEDNPYLREWGIWSVRNILEGNEENQKVVAELQLQGSADVPQISALGLRVEVNPKTRHAKLVNVP</sequence>
<evidence type="ECO:0000259" key="3">
    <source>
        <dbReference type="Pfam" id="PF09759"/>
    </source>
</evidence>
<feature type="domain" description="Ataxin-10" evidence="3">
    <location>
        <begin position="375"/>
        <end position="469"/>
    </location>
</feature>
<keyword evidence="5" id="KW-1185">Reference proteome</keyword>
<dbReference type="AlphaFoldDB" id="A0A2Z6M8R5"/>
<dbReference type="SUPFAM" id="SSF48371">
    <property type="entry name" value="ARM repeat"/>
    <property type="match status" value="1"/>
</dbReference>